<name>A0AB39VX78_9GAMM</name>
<protein>
    <submittedName>
        <fullName evidence="3">BglG family transcription antiterminator LicT</fullName>
    </submittedName>
</protein>
<dbReference type="PANTHER" id="PTHR30185:SF15">
    <property type="entry name" value="CRYPTIC BETA-GLUCOSIDE BGL OPERON ANTITERMINATOR"/>
    <property type="match status" value="1"/>
</dbReference>
<evidence type="ECO:0000256" key="1">
    <source>
        <dbReference type="ARBA" id="ARBA00022737"/>
    </source>
</evidence>
<dbReference type="RefSeq" id="WP_369790928.1">
    <property type="nucleotide sequence ID" value="NZ_CP165628.1"/>
</dbReference>
<dbReference type="NCBIfam" id="NF046042">
    <property type="entry name" value="LicT"/>
    <property type="match status" value="1"/>
</dbReference>
<sequence length="296" mass="34211">MKIDRILNNNVVIILGDQQQETIVMGKGIGFNKKPGDLIESEKVEKIFSLNNPYSDHFKALLEKVPANCISATEEIIALAKSSLTSTLHASILISLVDHLHYALERFADNVVIPNALLWEIKKLYTQEFAIGKASLEIIFRHTGVFLPEDEAGYIALHLVNAQLNDNMQNTMKITRFMQDILSMVQYHFNFEYNEEALSYQRFITHLKFFAQRILNNKGERHQSLYDKSHESNVDDPPLSLLVRQKYAISHQCSTKINKYIELHHDHVLTDDEVMFLTIHIEQLRNSHRAQLVERE</sequence>
<organism evidence="3">
    <name type="scientific">Rouxiella sp. WC2420</name>
    <dbReference type="NCBI Taxonomy" id="3234145"/>
    <lineage>
        <taxon>Bacteria</taxon>
        <taxon>Pseudomonadati</taxon>
        <taxon>Pseudomonadota</taxon>
        <taxon>Gammaproteobacteria</taxon>
        <taxon>Enterobacterales</taxon>
        <taxon>Yersiniaceae</taxon>
        <taxon>Rouxiella</taxon>
    </lineage>
</organism>
<dbReference type="Pfam" id="PF00874">
    <property type="entry name" value="PRD"/>
    <property type="match status" value="2"/>
</dbReference>
<dbReference type="SUPFAM" id="SSF50151">
    <property type="entry name" value="SacY-like RNA-binding domain"/>
    <property type="match status" value="1"/>
</dbReference>
<dbReference type="EMBL" id="CP165628">
    <property type="protein sequence ID" value="XDU74854.1"/>
    <property type="molecule type" value="Genomic_DNA"/>
</dbReference>
<dbReference type="GO" id="GO:0006355">
    <property type="term" value="P:regulation of DNA-templated transcription"/>
    <property type="evidence" value="ECO:0007669"/>
    <property type="project" value="InterPro"/>
</dbReference>
<dbReference type="GO" id="GO:0003723">
    <property type="term" value="F:RNA binding"/>
    <property type="evidence" value="ECO:0007669"/>
    <property type="project" value="InterPro"/>
</dbReference>
<dbReference type="Gene3D" id="1.20.890.100">
    <property type="match status" value="1"/>
</dbReference>
<dbReference type="Gene3D" id="2.30.24.10">
    <property type="entry name" value="CAT RNA-binding domain"/>
    <property type="match status" value="1"/>
</dbReference>
<dbReference type="Pfam" id="PF03123">
    <property type="entry name" value="CAT_RBD"/>
    <property type="match status" value="1"/>
</dbReference>
<keyword evidence="1" id="KW-0677">Repeat</keyword>
<dbReference type="PROSITE" id="PS51372">
    <property type="entry name" value="PRD_2"/>
    <property type="match status" value="2"/>
</dbReference>
<dbReference type="Gene3D" id="1.10.1790.10">
    <property type="entry name" value="PRD domain"/>
    <property type="match status" value="1"/>
</dbReference>
<feature type="domain" description="PRD" evidence="2">
    <location>
        <begin position="170"/>
        <end position="291"/>
    </location>
</feature>
<dbReference type="InterPro" id="IPR050661">
    <property type="entry name" value="BglG_antiterminators"/>
</dbReference>
<dbReference type="SUPFAM" id="SSF63520">
    <property type="entry name" value="PTS-regulatory domain, PRD"/>
    <property type="match status" value="2"/>
</dbReference>
<evidence type="ECO:0000259" key="2">
    <source>
        <dbReference type="PROSITE" id="PS51372"/>
    </source>
</evidence>
<dbReference type="InterPro" id="IPR004341">
    <property type="entry name" value="CAT_RNA-bd_dom"/>
</dbReference>
<dbReference type="PANTHER" id="PTHR30185">
    <property type="entry name" value="CRYPTIC BETA-GLUCOSIDE BGL OPERON ANTITERMINATOR"/>
    <property type="match status" value="1"/>
</dbReference>
<dbReference type="Gene3D" id="1.20.58.1950">
    <property type="match status" value="1"/>
</dbReference>
<feature type="domain" description="PRD" evidence="2">
    <location>
        <begin position="64"/>
        <end position="169"/>
    </location>
</feature>
<dbReference type="InterPro" id="IPR036634">
    <property type="entry name" value="PRD_sf"/>
</dbReference>
<gene>
    <name evidence="3" type="primary">licT</name>
    <name evidence="3" type="ORF">AB3G37_09690</name>
</gene>
<dbReference type="SMART" id="SM01061">
    <property type="entry name" value="CAT_RBD"/>
    <property type="match status" value="1"/>
</dbReference>
<evidence type="ECO:0000313" key="3">
    <source>
        <dbReference type="EMBL" id="XDU74854.1"/>
    </source>
</evidence>
<proteinExistence type="predicted"/>
<reference evidence="3" key="1">
    <citation type="submission" date="2024-07" db="EMBL/GenBank/DDBJ databases">
        <authorList>
            <person name="Biller S.J."/>
        </authorList>
    </citation>
    <scope>NUCLEOTIDE SEQUENCE</scope>
    <source>
        <strain evidence="3">WC2420</strain>
    </source>
</reference>
<dbReference type="InterPro" id="IPR036650">
    <property type="entry name" value="CAT_RNA-bd_dom_sf"/>
</dbReference>
<dbReference type="InterPro" id="IPR011608">
    <property type="entry name" value="PRD"/>
</dbReference>
<accession>A0AB39VX78</accession>
<dbReference type="AlphaFoldDB" id="A0AB39VX78"/>